<proteinExistence type="predicted"/>
<evidence type="ECO:0000313" key="3">
    <source>
        <dbReference type="EMBL" id="TLS67309.1"/>
    </source>
</evidence>
<name>A0A5R9GQU7_9PROT</name>
<organism evidence="3 4">
    <name type="scientific">Mariprofundus erugo</name>
    <dbReference type="NCBI Taxonomy" id="2528639"/>
    <lineage>
        <taxon>Bacteria</taxon>
        <taxon>Pseudomonadati</taxon>
        <taxon>Pseudomonadota</taxon>
        <taxon>Candidatius Mariprofundia</taxon>
        <taxon>Mariprofundales</taxon>
        <taxon>Mariprofundaceae</taxon>
        <taxon>Mariprofundus</taxon>
    </lineage>
</organism>
<feature type="signal peptide" evidence="2">
    <location>
        <begin position="1"/>
        <end position="27"/>
    </location>
</feature>
<comment type="caution">
    <text evidence="3">The sequence shown here is derived from an EMBL/GenBank/DDBJ whole genome shotgun (WGS) entry which is preliminary data.</text>
</comment>
<feature type="transmembrane region" description="Helical" evidence="1">
    <location>
        <begin position="141"/>
        <end position="159"/>
    </location>
</feature>
<sequence length="215" mass="24041">MMRSTCWLVLALVLACLIRVVPVYASAATVWQQAMEQAAAGHDAEAIARLSGALSMMSASADDLWYERMQVAVMLLKHRRQQLVTMSLADTVSPQWIEVRLMQQYMQLHPLPEKEHTGMITLLATLVPGAGHAWLGRWHDAGVAFMLVVPMLVLTLWAGRRKMGPVTLFFTLITLWLWSGTIFSAISLAERGGAEAYLLWWQGIWQASALPGRPW</sequence>
<gene>
    <name evidence="3" type="ORF">FEF65_07730</name>
</gene>
<feature type="transmembrane region" description="Helical" evidence="1">
    <location>
        <begin position="166"/>
        <end position="189"/>
    </location>
</feature>
<keyword evidence="4" id="KW-1185">Reference proteome</keyword>
<dbReference type="RefSeq" id="WP_138261021.1">
    <property type="nucleotide sequence ID" value="NZ_VBRY01000006.1"/>
</dbReference>
<dbReference type="EMBL" id="VBRY01000006">
    <property type="protein sequence ID" value="TLS67309.1"/>
    <property type="molecule type" value="Genomic_DNA"/>
</dbReference>
<keyword evidence="1" id="KW-1133">Transmembrane helix</keyword>
<evidence type="ECO:0000313" key="4">
    <source>
        <dbReference type="Proteomes" id="UP000306585"/>
    </source>
</evidence>
<accession>A0A5R9GQU7</accession>
<dbReference type="PROSITE" id="PS51257">
    <property type="entry name" value="PROKAR_LIPOPROTEIN"/>
    <property type="match status" value="1"/>
</dbReference>
<keyword evidence="1" id="KW-0812">Transmembrane</keyword>
<dbReference type="AlphaFoldDB" id="A0A5R9GQU7"/>
<reference evidence="3 4" key="1">
    <citation type="journal article" date="2019" name="Appl. Environ. Microbiol.">
        <title>Environmental Evidence and Genomic Insight of Iron-oxidizing Bacteria Preference Towards More Corrosion Resistant Stainless Steel at Higher Salinities.</title>
        <authorList>
            <person name="Garrison C.E."/>
            <person name="Price K.A."/>
            <person name="Field E.K."/>
        </authorList>
    </citation>
    <scope>NUCLEOTIDE SEQUENCE [LARGE SCALE GENOMIC DNA]</scope>
    <source>
        <strain evidence="3 4">P3</strain>
    </source>
</reference>
<keyword evidence="1" id="KW-0472">Membrane</keyword>
<feature type="chain" id="PRO_5024299088" evidence="2">
    <location>
        <begin position="28"/>
        <end position="215"/>
    </location>
</feature>
<keyword evidence="2" id="KW-0732">Signal</keyword>
<evidence type="ECO:0000256" key="1">
    <source>
        <dbReference type="SAM" id="Phobius"/>
    </source>
</evidence>
<protein>
    <submittedName>
        <fullName evidence="3">Uncharacterized protein</fullName>
    </submittedName>
</protein>
<dbReference type="OrthoDB" id="5491410at2"/>
<evidence type="ECO:0000256" key="2">
    <source>
        <dbReference type="SAM" id="SignalP"/>
    </source>
</evidence>
<dbReference type="Proteomes" id="UP000306585">
    <property type="component" value="Unassembled WGS sequence"/>
</dbReference>